<feature type="domain" description="FAD-binding PCMH-type" evidence="8">
    <location>
        <begin position="39"/>
        <end position="216"/>
    </location>
</feature>
<proteinExistence type="inferred from homology"/>
<dbReference type="InterPro" id="IPR004113">
    <property type="entry name" value="FAD-bd_oxidored_4_C"/>
</dbReference>
<keyword evidence="4" id="KW-0274">FAD</keyword>
<name>A0A931HU39_9BACI</name>
<dbReference type="RefSeq" id="WP_197316295.1">
    <property type="nucleotide sequence ID" value="NZ_JADZSC010000001.1"/>
</dbReference>
<evidence type="ECO:0000256" key="2">
    <source>
        <dbReference type="ARBA" id="ARBA00008000"/>
    </source>
</evidence>
<keyword evidence="5" id="KW-0809">Transit peptide</keyword>
<dbReference type="PANTHER" id="PTHR11748:SF111">
    <property type="entry name" value="D-LACTATE DEHYDROGENASE, MITOCHONDRIAL-RELATED"/>
    <property type="match status" value="1"/>
</dbReference>
<dbReference type="EMBL" id="JADZSC010000001">
    <property type="protein sequence ID" value="MBH0229702.1"/>
    <property type="molecule type" value="Genomic_DNA"/>
</dbReference>
<evidence type="ECO:0000256" key="3">
    <source>
        <dbReference type="ARBA" id="ARBA00022630"/>
    </source>
</evidence>
<comment type="caution">
    <text evidence="9">The sequence shown here is derived from an EMBL/GenBank/DDBJ whole genome shotgun (WGS) entry which is preliminary data.</text>
</comment>
<dbReference type="InterPro" id="IPR016164">
    <property type="entry name" value="FAD-linked_Oxase-like_C"/>
</dbReference>
<gene>
    <name evidence="9" type="ORF">H0267_05680</name>
</gene>
<dbReference type="PROSITE" id="PS51387">
    <property type="entry name" value="FAD_PCMH"/>
    <property type="match status" value="1"/>
</dbReference>
<comment type="similarity">
    <text evidence="2">Belongs to the FAD-binding oxidoreductase/transferase type 4 family.</text>
</comment>
<dbReference type="Pfam" id="PF01565">
    <property type="entry name" value="FAD_binding_4"/>
    <property type="match status" value="1"/>
</dbReference>
<organism evidence="9 10">
    <name type="scientific">Halobacillus yeomjeoni</name>
    <dbReference type="NCBI Taxonomy" id="311194"/>
    <lineage>
        <taxon>Bacteria</taxon>
        <taxon>Bacillati</taxon>
        <taxon>Bacillota</taxon>
        <taxon>Bacilli</taxon>
        <taxon>Bacillales</taxon>
        <taxon>Bacillaceae</taxon>
        <taxon>Halobacillus</taxon>
    </lineage>
</organism>
<keyword evidence="6" id="KW-0560">Oxidoreductase</keyword>
<dbReference type="FunFam" id="3.30.70.2740:FF:000001">
    <property type="entry name" value="D-lactate dehydrogenase mitochondrial"/>
    <property type="match status" value="1"/>
</dbReference>
<dbReference type="SUPFAM" id="SSF56176">
    <property type="entry name" value="FAD-binding/transporter-associated domain-like"/>
    <property type="match status" value="1"/>
</dbReference>
<dbReference type="GO" id="GO:0008720">
    <property type="term" value="F:D-lactate dehydrogenase (NAD+) activity"/>
    <property type="evidence" value="ECO:0007669"/>
    <property type="project" value="TreeGrafter"/>
</dbReference>
<reference evidence="9 10" key="1">
    <citation type="journal article" date="2005" name="Int. J. Syst. Evol. Microbiol.">
        <title>Halobacillus yeomjeoni sp. nov., isolated from a marine solar saltern in Korea.</title>
        <authorList>
            <person name="Yoon J.H."/>
            <person name="Kang S.J."/>
            <person name="Lee C.H."/>
            <person name="Oh H.W."/>
            <person name="Oh T.K."/>
        </authorList>
    </citation>
    <scope>NUCLEOTIDE SEQUENCE [LARGE SCALE GENOMIC DNA]</scope>
    <source>
        <strain evidence="9 10">KCTC 3957</strain>
    </source>
</reference>
<dbReference type="Gene3D" id="1.10.45.10">
    <property type="entry name" value="Vanillyl-alcohol Oxidase, Chain A, domain 4"/>
    <property type="match status" value="1"/>
</dbReference>
<dbReference type="AlphaFoldDB" id="A0A931HU39"/>
<protein>
    <recommendedName>
        <fullName evidence="7">D-lactate dehydrogenase (cytochrome)</fullName>
        <ecNumber evidence="7">1.1.2.4</ecNumber>
    </recommendedName>
</protein>
<dbReference type="GO" id="GO:1903457">
    <property type="term" value="P:lactate catabolic process"/>
    <property type="evidence" value="ECO:0007669"/>
    <property type="project" value="TreeGrafter"/>
</dbReference>
<dbReference type="GO" id="GO:0071949">
    <property type="term" value="F:FAD binding"/>
    <property type="evidence" value="ECO:0007669"/>
    <property type="project" value="InterPro"/>
</dbReference>
<comment type="cofactor">
    <cofactor evidence="1">
        <name>FAD</name>
        <dbReference type="ChEBI" id="CHEBI:57692"/>
    </cofactor>
</comment>
<dbReference type="Gene3D" id="3.30.465.10">
    <property type="match status" value="1"/>
</dbReference>
<evidence type="ECO:0000256" key="4">
    <source>
        <dbReference type="ARBA" id="ARBA00022827"/>
    </source>
</evidence>
<evidence type="ECO:0000256" key="5">
    <source>
        <dbReference type="ARBA" id="ARBA00022946"/>
    </source>
</evidence>
<evidence type="ECO:0000259" key="8">
    <source>
        <dbReference type="PROSITE" id="PS51387"/>
    </source>
</evidence>
<dbReference type="Proteomes" id="UP000614490">
    <property type="component" value="Unassembled WGS sequence"/>
</dbReference>
<accession>A0A931HU39</accession>
<dbReference type="InterPro" id="IPR036318">
    <property type="entry name" value="FAD-bd_PCMH-like_sf"/>
</dbReference>
<evidence type="ECO:0000256" key="7">
    <source>
        <dbReference type="ARBA" id="ARBA00038897"/>
    </source>
</evidence>
<dbReference type="Pfam" id="PF02913">
    <property type="entry name" value="FAD-oxidase_C"/>
    <property type="match status" value="1"/>
</dbReference>
<dbReference type="InterPro" id="IPR016166">
    <property type="entry name" value="FAD-bd_PCMH"/>
</dbReference>
<dbReference type="EC" id="1.1.2.4" evidence="7"/>
<keyword evidence="10" id="KW-1185">Reference proteome</keyword>
<dbReference type="FunFam" id="1.10.45.10:FF:000001">
    <property type="entry name" value="D-lactate dehydrogenase mitochondrial"/>
    <property type="match status" value="1"/>
</dbReference>
<dbReference type="InterPro" id="IPR006094">
    <property type="entry name" value="Oxid_FAD_bind_N"/>
</dbReference>
<evidence type="ECO:0000256" key="1">
    <source>
        <dbReference type="ARBA" id="ARBA00001974"/>
    </source>
</evidence>
<dbReference type="Gene3D" id="3.30.70.2740">
    <property type="match status" value="1"/>
</dbReference>
<dbReference type="SUPFAM" id="SSF55103">
    <property type="entry name" value="FAD-linked oxidases, C-terminal domain"/>
    <property type="match status" value="1"/>
</dbReference>
<evidence type="ECO:0000313" key="10">
    <source>
        <dbReference type="Proteomes" id="UP000614490"/>
    </source>
</evidence>
<dbReference type="GO" id="GO:0004458">
    <property type="term" value="F:D-lactate dehydrogenase (cytochrome) activity"/>
    <property type="evidence" value="ECO:0007669"/>
    <property type="project" value="UniProtKB-EC"/>
</dbReference>
<dbReference type="PANTHER" id="PTHR11748">
    <property type="entry name" value="D-LACTATE DEHYDROGENASE"/>
    <property type="match status" value="1"/>
</dbReference>
<evidence type="ECO:0000313" key="9">
    <source>
        <dbReference type="EMBL" id="MBH0229702.1"/>
    </source>
</evidence>
<sequence length="463" mass="51419">MDVSAHSLIEELKEFLRSDQISTNETILERHSKDESYHRNSFPDLVVFPETTQEVSGIVQIADRTETPIIPFGLGTSLEGHVIPYDKGMTIDFSMMDQILEIKENDFLVKVQPGVTRSQLNKALKKYGLFFSVDPGADATLGGMASTNASGTTSVKYGVMKDQVHDLQIVHPDGEVIHTGNSARKSSSGYDLNRLYVGSEGTLGCITELTLRVYGIPEHIMAARATFSSLNDAVNAVVAILQSGLSIARVELVDEDSIRQVNRFSETNFSEKTSLFLEFHGNEAGLKSDLSFMEDIVKDYNCEDLQYEHDHASRNKLWEARHNLAYAYVHGFPGRKLMVTDVCVPISQLGSAISYGRELMEKCRLTGGILGHVGDGNYHALLMIDMQDKDEVKRAEDFNEWIVKDALQRGGTSTGEHGVGFGKMKYQEQEHGAALEVMKKIKSSLDPKGIMNPNKIFQRKVST</sequence>
<keyword evidence="3" id="KW-0285">Flavoprotein</keyword>
<dbReference type="FunFam" id="3.30.465.10:FF:000016">
    <property type="entry name" value="probable D-lactate dehydrogenase, mitochondrial"/>
    <property type="match status" value="1"/>
</dbReference>
<dbReference type="InterPro" id="IPR016169">
    <property type="entry name" value="FAD-bd_PCMH_sub2"/>
</dbReference>
<dbReference type="InterPro" id="IPR016171">
    <property type="entry name" value="Vanillyl_alc_oxidase_C-sub2"/>
</dbReference>
<evidence type="ECO:0000256" key="6">
    <source>
        <dbReference type="ARBA" id="ARBA00023002"/>
    </source>
</evidence>